<evidence type="ECO:0000256" key="1">
    <source>
        <dbReference type="ARBA" id="ARBA00022475"/>
    </source>
</evidence>
<evidence type="ECO:0000313" key="8">
    <source>
        <dbReference type="EMBL" id="RKN61336.1"/>
    </source>
</evidence>
<accession>A0A3B0AQE7</accession>
<evidence type="ECO:0000313" key="9">
    <source>
        <dbReference type="Proteomes" id="UP000282311"/>
    </source>
</evidence>
<dbReference type="PROSITE" id="PS51257">
    <property type="entry name" value="PROKAR_LIPOPROTEIN"/>
    <property type="match status" value="1"/>
</dbReference>
<dbReference type="Pfam" id="PF01547">
    <property type="entry name" value="SBP_bac_1"/>
    <property type="match status" value="1"/>
</dbReference>
<keyword evidence="5" id="KW-0449">Lipoprotein</keyword>
<evidence type="ECO:0000256" key="4">
    <source>
        <dbReference type="ARBA" id="ARBA00023139"/>
    </source>
</evidence>
<feature type="region of interest" description="Disordered" evidence="6">
    <location>
        <begin position="27"/>
        <end position="49"/>
    </location>
</feature>
<evidence type="ECO:0000256" key="5">
    <source>
        <dbReference type="ARBA" id="ARBA00023288"/>
    </source>
</evidence>
<dbReference type="RefSeq" id="WP_120752002.1">
    <property type="nucleotide sequence ID" value="NZ_RBAH01000053.1"/>
</dbReference>
<name>A0A3B0AQE7_9BACL</name>
<evidence type="ECO:0000256" key="3">
    <source>
        <dbReference type="ARBA" id="ARBA00023136"/>
    </source>
</evidence>
<evidence type="ECO:0000256" key="2">
    <source>
        <dbReference type="ARBA" id="ARBA00022729"/>
    </source>
</evidence>
<sequence length="452" mass="49375">MNATKKRAVNGSVAMLAMAAMLGCSTGTATEKSGDPSRQEKEQPGKAVSAAVSTEPVTLTIFNSSMGDELMKSAIVDPIQAKYPFMTINVVKKEKGSYMEDLIAAGSVPDIIMGDSSGDIPVYNDLNVLYDMTPLIKKLGFNLSSIDPAVMDEVRAYTGNARILAIPRGHNTAVIYYNKDIFDKFGVPYPKDGMTWDEAIDLSKKVTRLDGGVQYRGLDFAEHILIPYNQLSLPAIDAKTMKAAVNNDKWSRLFATLKRVYEADGAKPAPADYGGRASTIFLKDKTLAMFASTLMFGALPDAIKNGLNWDVVTLPSFQEATGRTIQMFSPFLGISPTSKYKDQAFMAIAHILSEDVQVSEAKLGRPSVLSTDRVKTEYGTANELLKGKNKDAIIKNKFAVARPSITKYDPAAYNILRSKFKEVVLNDKDINTALMEAEEAINKDLEQKQAAK</sequence>
<feature type="chain" id="PRO_5017185094" evidence="7">
    <location>
        <begin position="30"/>
        <end position="452"/>
    </location>
</feature>
<feature type="compositionally biased region" description="Basic and acidic residues" evidence="6">
    <location>
        <begin position="32"/>
        <end position="44"/>
    </location>
</feature>
<keyword evidence="2 7" id="KW-0732">Signal</keyword>
<keyword evidence="9" id="KW-1185">Reference proteome</keyword>
<keyword evidence="3" id="KW-0472">Membrane</keyword>
<dbReference type="EMBL" id="RBAH01000053">
    <property type="protein sequence ID" value="RKN61336.1"/>
    <property type="molecule type" value="Genomic_DNA"/>
</dbReference>
<dbReference type="Proteomes" id="UP000282311">
    <property type="component" value="Unassembled WGS sequence"/>
</dbReference>
<comment type="caution">
    <text evidence="8">The sequence shown here is derived from an EMBL/GenBank/DDBJ whole genome shotgun (WGS) entry which is preliminary data.</text>
</comment>
<proteinExistence type="predicted"/>
<dbReference type="Gene3D" id="3.40.190.10">
    <property type="entry name" value="Periplasmic binding protein-like II"/>
    <property type="match status" value="1"/>
</dbReference>
<dbReference type="OrthoDB" id="9782846at2"/>
<keyword evidence="4" id="KW-0564">Palmitate</keyword>
<protein>
    <submittedName>
        <fullName evidence="8">Carbohydrate ABC transporter substrate-binding protein</fullName>
    </submittedName>
</protein>
<dbReference type="InterPro" id="IPR050490">
    <property type="entry name" value="Bact_solute-bd_prot1"/>
</dbReference>
<dbReference type="InterPro" id="IPR006059">
    <property type="entry name" value="SBP"/>
</dbReference>
<evidence type="ECO:0000256" key="6">
    <source>
        <dbReference type="SAM" id="MobiDB-lite"/>
    </source>
</evidence>
<dbReference type="AlphaFoldDB" id="A0A3B0AQE7"/>
<feature type="signal peptide" evidence="7">
    <location>
        <begin position="1"/>
        <end position="29"/>
    </location>
</feature>
<dbReference type="PANTHER" id="PTHR43649:SF33">
    <property type="entry name" value="POLYGALACTURONAN_RHAMNOGALACTURONAN-BINDING PROTEIN YTCQ"/>
    <property type="match status" value="1"/>
</dbReference>
<dbReference type="PANTHER" id="PTHR43649">
    <property type="entry name" value="ARABINOSE-BINDING PROTEIN-RELATED"/>
    <property type="match status" value="1"/>
</dbReference>
<gene>
    <name evidence="8" type="ORF">D7M11_35530</name>
</gene>
<reference evidence="8 9" key="1">
    <citation type="journal article" date="2007" name="Int. J. Syst. Evol. Microbiol.">
        <title>Paenibacillus ginsengarvi sp. nov., isolated from soil from ginseng cultivation.</title>
        <authorList>
            <person name="Yoon M.H."/>
            <person name="Ten L.N."/>
            <person name="Im W.T."/>
        </authorList>
    </citation>
    <scope>NUCLEOTIDE SEQUENCE [LARGE SCALE GENOMIC DNA]</scope>
    <source>
        <strain evidence="8 9">KCTC 13059</strain>
    </source>
</reference>
<organism evidence="8 9">
    <name type="scientific">Paenibacillus ginsengarvi</name>
    <dbReference type="NCBI Taxonomy" id="400777"/>
    <lineage>
        <taxon>Bacteria</taxon>
        <taxon>Bacillati</taxon>
        <taxon>Bacillota</taxon>
        <taxon>Bacilli</taxon>
        <taxon>Bacillales</taxon>
        <taxon>Paenibacillaceae</taxon>
        <taxon>Paenibacillus</taxon>
    </lineage>
</organism>
<dbReference type="SUPFAM" id="SSF53850">
    <property type="entry name" value="Periplasmic binding protein-like II"/>
    <property type="match status" value="1"/>
</dbReference>
<keyword evidence="1" id="KW-1003">Cell membrane</keyword>
<evidence type="ECO:0000256" key="7">
    <source>
        <dbReference type="SAM" id="SignalP"/>
    </source>
</evidence>